<dbReference type="EMBL" id="JACMSC010000007">
    <property type="protein sequence ID" value="KAG6513891.1"/>
    <property type="molecule type" value="Genomic_DNA"/>
</dbReference>
<name>A0A8J5H054_ZINOF</name>
<dbReference type="InterPro" id="IPR006683">
    <property type="entry name" value="Thioestr_dom"/>
</dbReference>
<dbReference type="PANTHER" id="PTHR21660:SF47">
    <property type="entry name" value="F19P19.27 PROTEIN"/>
    <property type="match status" value="1"/>
</dbReference>
<dbReference type="GO" id="GO:0047617">
    <property type="term" value="F:fatty acyl-CoA hydrolase activity"/>
    <property type="evidence" value="ECO:0007669"/>
    <property type="project" value="InterPro"/>
</dbReference>
<dbReference type="InterPro" id="IPR039298">
    <property type="entry name" value="ACOT13"/>
</dbReference>
<comment type="caution">
    <text evidence="3">The sequence shown here is derived from an EMBL/GenBank/DDBJ whole genome shotgun (WGS) entry which is preliminary data.</text>
</comment>
<sequence>MISIKGNVIFVAPKRSSPQNLMDPEAVRRSLSKPSADSFAVLPAHLIEGIALNGIRLDDIEHGRVLYSCTVTPRLGSPGGVLIGGVIATLVDVIGSIALSTCGLPTTGVSLDINISYLDAAMIGVLWALVDWGSLYG</sequence>
<proteinExistence type="inferred from homology"/>
<keyword evidence="4" id="KW-1185">Reference proteome</keyword>
<dbReference type="Proteomes" id="UP000734854">
    <property type="component" value="Unassembled WGS sequence"/>
</dbReference>
<evidence type="ECO:0000256" key="1">
    <source>
        <dbReference type="ARBA" id="ARBA00008324"/>
    </source>
</evidence>
<evidence type="ECO:0000313" key="3">
    <source>
        <dbReference type="EMBL" id="KAG6513891.1"/>
    </source>
</evidence>
<dbReference type="SUPFAM" id="SSF54637">
    <property type="entry name" value="Thioesterase/thiol ester dehydrase-isomerase"/>
    <property type="match status" value="1"/>
</dbReference>
<accession>A0A8J5H054</accession>
<dbReference type="Pfam" id="PF03061">
    <property type="entry name" value="4HBT"/>
    <property type="match status" value="1"/>
</dbReference>
<dbReference type="PANTHER" id="PTHR21660">
    <property type="entry name" value="THIOESTERASE SUPERFAMILY MEMBER-RELATED"/>
    <property type="match status" value="1"/>
</dbReference>
<protein>
    <recommendedName>
        <fullName evidence="2">Thioesterase domain-containing protein</fullName>
    </recommendedName>
</protein>
<feature type="domain" description="Thioesterase" evidence="2">
    <location>
        <begin position="79"/>
        <end position="127"/>
    </location>
</feature>
<dbReference type="InterPro" id="IPR029069">
    <property type="entry name" value="HotDog_dom_sf"/>
</dbReference>
<dbReference type="CDD" id="cd03443">
    <property type="entry name" value="PaaI_thioesterase"/>
    <property type="match status" value="1"/>
</dbReference>
<dbReference type="Gene3D" id="3.10.129.10">
    <property type="entry name" value="Hotdog Thioesterase"/>
    <property type="match status" value="1"/>
</dbReference>
<gene>
    <name evidence="3" type="ORF">ZIOFF_024228</name>
</gene>
<comment type="similarity">
    <text evidence="1">Belongs to the thioesterase PaaI family.</text>
</comment>
<evidence type="ECO:0000313" key="4">
    <source>
        <dbReference type="Proteomes" id="UP000734854"/>
    </source>
</evidence>
<dbReference type="AlphaFoldDB" id="A0A8J5H054"/>
<evidence type="ECO:0000259" key="2">
    <source>
        <dbReference type="Pfam" id="PF03061"/>
    </source>
</evidence>
<organism evidence="3 4">
    <name type="scientific">Zingiber officinale</name>
    <name type="common">Ginger</name>
    <name type="synonym">Amomum zingiber</name>
    <dbReference type="NCBI Taxonomy" id="94328"/>
    <lineage>
        <taxon>Eukaryota</taxon>
        <taxon>Viridiplantae</taxon>
        <taxon>Streptophyta</taxon>
        <taxon>Embryophyta</taxon>
        <taxon>Tracheophyta</taxon>
        <taxon>Spermatophyta</taxon>
        <taxon>Magnoliopsida</taxon>
        <taxon>Liliopsida</taxon>
        <taxon>Zingiberales</taxon>
        <taxon>Zingiberaceae</taxon>
        <taxon>Zingiber</taxon>
    </lineage>
</organism>
<reference evidence="3 4" key="1">
    <citation type="submission" date="2020-08" db="EMBL/GenBank/DDBJ databases">
        <title>Plant Genome Project.</title>
        <authorList>
            <person name="Zhang R.-G."/>
        </authorList>
    </citation>
    <scope>NUCLEOTIDE SEQUENCE [LARGE SCALE GENOMIC DNA]</scope>
    <source>
        <tissue evidence="3">Rhizome</tissue>
    </source>
</reference>